<reference evidence="2" key="1">
    <citation type="submission" date="2022-11" db="UniProtKB">
        <authorList>
            <consortium name="WormBaseParasite"/>
        </authorList>
    </citation>
    <scope>IDENTIFICATION</scope>
</reference>
<sequence>LFTEYYERHVTHLHDDITFIPEYFDSSEKWPHCLSTILEVHDQGGCGSCWAISAATLITDRICISTNGTQKKKVSAQDLLECCFFCGSCNGTLDPFTPFIYWYEHGIHSSECYPYTISTDCGYPCLPDVFLNPKGLGECRGRKLYCYPYTISTDCGYPCLPDVFLNPKGLGECRGRKLCKRPGEQAKYVYKITSINTAPMESQRSLSDVYFEKYGISIEPVEILKREILKFGPAVLCFNVFEGFMHYKKGVYNLLNGAEGAHIYDHCVKIIGWGKDPATGRDYLKAINSWSKKWATDGTFLIDLEMLKHLRSDLYAGIPRI</sequence>
<dbReference type="Proteomes" id="UP000887579">
    <property type="component" value="Unplaced"/>
</dbReference>
<name>A0AC34FPN5_9BILA</name>
<proteinExistence type="predicted"/>
<evidence type="ECO:0000313" key="2">
    <source>
        <dbReference type="WBParaSite" id="ES5_v2.g19405.t2"/>
    </source>
</evidence>
<protein>
    <submittedName>
        <fullName evidence="2">Peptidase C1A papain C-terminal domain-containing protein</fullName>
    </submittedName>
</protein>
<organism evidence="1 2">
    <name type="scientific">Panagrolaimus sp. ES5</name>
    <dbReference type="NCBI Taxonomy" id="591445"/>
    <lineage>
        <taxon>Eukaryota</taxon>
        <taxon>Metazoa</taxon>
        <taxon>Ecdysozoa</taxon>
        <taxon>Nematoda</taxon>
        <taxon>Chromadorea</taxon>
        <taxon>Rhabditida</taxon>
        <taxon>Tylenchina</taxon>
        <taxon>Panagrolaimomorpha</taxon>
        <taxon>Panagrolaimoidea</taxon>
        <taxon>Panagrolaimidae</taxon>
        <taxon>Panagrolaimus</taxon>
    </lineage>
</organism>
<accession>A0AC34FPN5</accession>
<dbReference type="WBParaSite" id="ES5_v2.g19405.t2">
    <property type="protein sequence ID" value="ES5_v2.g19405.t2"/>
    <property type="gene ID" value="ES5_v2.g19405"/>
</dbReference>
<evidence type="ECO:0000313" key="1">
    <source>
        <dbReference type="Proteomes" id="UP000887579"/>
    </source>
</evidence>